<sequence length="94" mass="10762">MKQHKKWIPVAAGLIIGGVYHLIRGNGVFNKPRFAAQHKAVRRYLDAHYPRAVYGKIKETGNGWSCVARADGRQFMLYITRTPGHVFIFHEQNV</sequence>
<reference evidence="2" key="2">
    <citation type="journal article" date="2021" name="PeerJ">
        <title>Extensive microbial diversity within the chicken gut microbiome revealed by metagenomics and culture.</title>
        <authorList>
            <person name="Gilroy R."/>
            <person name="Ravi A."/>
            <person name="Getino M."/>
            <person name="Pursley I."/>
            <person name="Horton D.L."/>
            <person name="Alikhan N.F."/>
            <person name="Baker D."/>
            <person name="Gharbi K."/>
            <person name="Hall N."/>
            <person name="Watson M."/>
            <person name="Adriaenssens E.M."/>
            <person name="Foster-Nyarko E."/>
            <person name="Jarju S."/>
            <person name="Secka A."/>
            <person name="Antonio M."/>
            <person name="Oren A."/>
            <person name="Chaudhuri R.R."/>
            <person name="La Ragione R."/>
            <person name="Hildebrand F."/>
            <person name="Pallen M.J."/>
        </authorList>
    </citation>
    <scope>NUCLEOTIDE SEQUENCE</scope>
    <source>
        <strain evidence="2">ChiSjej4B22-9803</strain>
    </source>
</reference>
<evidence type="ECO:0000313" key="3">
    <source>
        <dbReference type="Proteomes" id="UP000824111"/>
    </source>
</evidence>
<dbReference type="EMBL" id="DVND01000157">
    <property type="protein sequence ID" value="HIU48914.1"/>
    <property type="molecule type" value="Genomic_DNA"/>
</dbReference>
<dbReference type="AlphaFoldDB" id="A0A9D1LVN4"/>
<name>A0A9D1LVN4_9FIRM</name>
<organism evidence="2 3">
    <name type="scientific">Candidatus Avimonoglobus intestinipullorum</name>
    <dbReference type="NCBI Taxonomy" id="2840699"/>
    <lineage>
        <taxon>Bacteria</taxon>
        <taxon>Bacillati</taxon>
        <taxon>Bacillota</taxon>
        <taxon>Clostridia</taxon>
        <taxon>Eubacteriales</taxon>
        <taxon>Candidatus Avimonoglobus</taxon>
    </lineage>
</organism>
<dbReference type="Proteomes" id="UP000824111">
    <property type="component" value="Unassembled WGS sequence"/>
</dbReference>
<gene>
    <name evidence="2" type="ORF">IAB04_06085</name>
</gene>
<accession>A0A9D1LVN4</accession>
<keyword evidence="1" id="KW-1133">Transmembrane helix</keyword>
<evidence type="ECO:0000313" key="2">
    <source>
        <dbReference type="EMBL" id="HIU48914.1"/>
    </source>
</evidence>
<proteinExistence type="predicted"/>
<comment type="caution">
    <text evidence="2">The sequence shown here is derived from an EMBL/GenBank/DDBJ whole genome shotgun (WGS) entry which is preliminary data.</text>
</comment>
<reference evidence="2" key="1">
    <citation type="submission" date="2020-10" db="EMBL/GenBank/DDBJ databases">
        <authorList>
            <person name="Gilroy R."/>
        </authorList>
    </citation>
    <scope>NUCLEOTIDE SEQUENCE</scope>
    <source>
        <strain evidence="2">ChiSjej4B22-9803</strain>
    </source>
</reference>
<protein>
    <submittedName>
        <fullName evidence="2">Uncharacterized protein</fullName>
    </submittedName>
</protein>
<keyword evidence="1" id="KW-0812">Transmembrane</keyword>
<keyword evidence="1" id="KW-0472">Membrane</keyword>
<feature type="transmembrane region" description="Helical" evidence="1">
    <location>
        <begin position="6"/>
        <end position="23"/>
    </location>
</feature>
<evidence type="ECO:0000256" key="1">
    <source>
        <dbReference type="SAM" id="Phobius"/>
    </source>
</evidence>